<dbReference type="PRINTS" id="PR00081">
    <property type="entry name" value="GDHRDH"/>
</dbReference>
<reference evidence="4 5" key="1">
    <citation type="submission" date="2016-10" db="EMBL/GenBank/DDBJ databases">
        <authorList>
            <person name="de Groot N.N."/>
        </authorList>
    </citation>
    <scope>NUCLEOTIDE SEQUENCE [LARGE SCALE GENOMIC DNA]</scope>
    <source>
        <strain evidence="4 5">DSM 23581</strain>
    </source>
</reference>
<dbReference type="EMBL" id="FNQF01000003">
    <property type="protein sequence ID" value="SEA06121.1"/>
    <property type="molecule type" value="Genomic_DNA"/>
</dbReference>
<evidence type="ECO:0000313" key="4">
    <source>
        <dbReference type="EMBL" id="SEA06121.1"/>
    </source>
</evidence>
<dbReference type="InterPro" id="IPR020904">
    <property type="entry name" value="Sc_DH/Rdtase_CS"/>
</dbReference>
<dbReference type="GO" id="GO:0016491">
    <property type="term" value="F:oxidoreductase activity"/>
    <property type="evidence" value="ECO:0007669"/>
    <property type="project" value="UniProtKB-KW"/>
</dbReference>
<protein>
    <recommendedName>
        <fullName evidence="6">Short-chain dehydrogenase</fullName>
    </recommendedName>
</protein>
<dbReference type="AlphaFoldDB" id="A0A1H3Y4Y8"/>
<dbReference type="Pfam" id="PF00106">
    <property type="entry name" value="adh_short"/>
    <property type="match status" value="1"/>
</dbReference>
<evidence type="ECO:0008006" key="6">
    <source>
        <dbReference type="Google" id="ProtNLM"/>
    </source>
</evidence>
<dbReference type="Gene3D" id="3.40.50.720">
    <property type="entry name" value="NAD(P)-binding Rossmann-like Domain"/>
    <property type="match status" value="1"/>
</dbReference>
<dbReference type="CDD" id="cd05374">
    <property type="entry name" value="17beta-HSD-like_SDR_c"/>
    <property type="match status" value="1"/>
</dbReference>
<dbReference type="RefSeq" id="WP_093240143.1">
    <property type="nucleotide sequence ID" value="NZ_FNQF01000003.1"/>
</dbReference>
<proteinExistence type="inferred from homology"/>
<dbReference type="STRING" id="908615.SAMN05421540_10321"/>
<evidence type="ECO:0000313" key="5">
    <source>
        <dbReference type="Proteomes" id="UP000198820"/>
    </source>
</evidence>
<accession>A0A1H3Y4Y8</accession>
<organism evidence="4 5">
    <name type="scientific">Psychroflexus halocasei</name>
    <dbReference type="NCBI Taxonomy" id="908615"/>
    <lineage>
        <taxon>Bacteria</taxon>
        <taxon>Pseudomonadati</taxon>
        <taxon>Bacteroidota</taxon>
        <taxon>Flavobacteriia</taxon>
        <taxon>Flavobacteriales</taxon>
        <taxon>Flavobacteriaceae</taxon>
        <taxon>Psychroflexus</taxon>
    </lineage>
</organism>
<dbReference type="PANTHER" id="PTHR44169:SF6">
    <property type="entry name" value="NADPH-DEPENDENT 1-ACYLDIHYDROXYACETONE PHOSPHATE REDUCTASE"/>
    <property type="match status" value="1"/>
</dbReference>
<dbReference type="PRINTS" id="PR00080">
    <property type="entry name" value="SDRFAMILY"/>
</dbReference>
<evidence type="ECO:0000256" key="1">
    <source>
        <dbReference type="ARBA" id="ARBA00006484"/>
    </source>
</evidence>
<dbReference type="InterPro" id="IPR036291">
    <property type="entry name" value="NAD(P)-bd_dom_sf"/>
</dbReference>
<sequence length="268" mass="30099">MAQEIVFITGASSGIGRSIGEFLAQKNYKVYGTSRQPKQDFKNGIHFLALDITSTESIEKATQELIKREGKIDILINNAGVGITGPVEEIPDEQTLNVFQTNYFGPVQLINRVLPFMRKANKGLIINITSIAGYMGLPFRGHYSASKGALQTITEAYRLELRHTSIKLTTIAPGDFATNIAAGRYHAPVKEDSAYKDNYERSLNLMDEHVDNGMNPQEMAEKVYQVIQKKEPKVHYKVGDFLQKISPKLKGLLSDKFYERILANHYKL</sequence>
<dbReference type="Proteomes" id="UP000198820">
    <property type="component" value="Unassembled WGS sequence"/>
</dbReference>
<evidence type="ECO:0000256" key="3">
    <source>
        <dbReference type="RuleBase" id="RU000363"/>
    </source>
</evidence>
<keyword evidence="5" id="KW-1185">Reference proteome</keyword>
<keyword evidence="2" id="KW-0560">Oxidoreductase</keyword>
<dbReference type="PANTHER" id="PTHR44169">
    <property type="entry name" value="NADPH-DEPENDENT 1-ACYLDIHYDROXYACETONE PHOSPHATE REDUCTASE"/>
    <property type="match status" value="1"/>
</dbReference>
<dbReference type="PROSITE" id="PS00061">
    <property type="entry name" value="ADH_SHORT"/>
    <property type="match status" value="1"/>
</dbReference>
<evidence type="ECO:0000256" key="2">
    <source>
        <dbReference type="ARBA" id="ARBA00023002"/>
    </source>
</evidence>
<dbReference type="InterPro" id="IPR002347">
    <property type="entry name" value="SDR_fam"/>
</dbReference>
<name>A0A1H3Y4Y8_9FLAO</name>
<gene>
    <name evidence="4" type="ORF">SAMN05421540_10321</name>
</gene>
<comment type="similarity">
    <text evidence="1 3">Belongs to the short-chain dehydrogenases/reductases (SDR) family.</text>
</comment>
<dbReference type="SUPFAM" id="SSF51735">
    <property type="entry name" value="NAD(P)-binding Rossmann-fold domains"/>
    <property type="match status" value="1"/>
</dbReference>